<feature type="domain" description="CLEC16A/TT9 C-terminal" evidence="5">
    <location>
        <begin position="319"/>
        <end position="410"/>
    </location>
</feature>
<evidence type="ECO:0000256" key="2">
    <source>
        <dbReference type="ARBA" id="ARBA00023006"/>
    </source>
</evidence>
<evidence type="ECO:0000256" key="1">
    <source>
        <dbReference type="ARBA" id="ARBA00006441"/>
    </source>
</evidence>
<evidence type="ECO:0000256" key="3">
    <source>
        <dbReference type="SAM" id="MobiDB-lite"/>
    </source>
</evidence>
<dbReference type="GO" id="GO:1901096">
    <property type="term" value="P:regulation of autophagosome maturation"/>
    <property type="evidence" value="ECO:0007669"/>
    <property type="project" value="TreeGrafter"/>
</dbReference>
<evidence type="ECO:0008006" key="8">
    <source>
        <dbReference type="Google" id="ProtNLM"/>
    </source>
</evidence>
<keyword evidence="7" id="KW-1185">Reference proteome</keyword>
<accession>A0AAV2Z965</accession>
<dbReference type="InterPro" id="IPR016024">
    <property type="entry name" value="ARM-type_fold"/>
</dbReference>
<organism evidence="6 7">
    <name type="scientific">Lagenidium giganteum</name>
    <dbReference type="NCBI Taxonomy" id="4803"/>
    <lineage>
        <taxon>Eukaryota</taxon>
        <taxon>Sar</taxon>
        <taxon>Stramenopiles</taxon>
        <taxon>Oomycota</taxon>
        <taxon>Peronosporomycetes</taxon>
        <taxon>Pythiales</taxon>
        <taxon>Pythiaceae</taxon>
    </lineage>
</organism>
<proteinExistence type="inferred from homology"/>
<dbReference type="InterPro" id="IPR019155">
    <property type="entry name" value="CLEC16A/TT9_N"/>
</dbReference>
<dbReference type="GO" id="GO:0006914">
    <property type="term" value="P:autophagy"/>
    <property type="evidence" value="ECO:0007669"/>
    <property type="project" value="UniProtKB-KW"/>
</dbReference>
<dbReference type="InterPro" id="IPR045820">
    <property type="entry name" value="CLEC16A/TT9_C"/>
</dbReference>
<dbReference type="PANTHER" id="PTHR21481:SF0">
    <property type="entry name" value="PROTEIN CLEC16A"/>
    <property type="match status" value="1"/>
</dbReference>
<reference evidence="6" key="1">
    <citation type="submission" date="2022-11" db="EMBL/GenBank/DDBJ databases">
        <authorList>
            <person name="Morgan W.R."/>
            <person name="Tartar A."/>
        </authorList>
    </citation>
    <scope>NUCLEOTIDE SEQUENCE</scope>
    <source>
        <strain evidence="6">ARSEF 373</strain>
    </source>
</reference>
<name>A0AAV2Z965_9STRA</name>
<keyword evidence="2" id="KW-0072">Autophagy</keyword>
<feature type="non-terminal residue" evidence="6">
    <location>
        <position position="1"/>
    </location>
</feature>
<dbReference type="PANTHER" id="PTHR21481">
    <property type="entry name" value="PROTEIN CLEC16A"/>
    <property type="match status" value="1"/>
</dbReference>
<dbReference type="GO" id="GO:0005770">
    <property type="term" value="C:late endosome"/>
    <property type="evidence" value="ECO:0007669"/>
    <property type="project" value="TreeGrafter"/>
</dbReference>
<dbReference type="GO" id="GO:0005794">
    <property type="term" value="C:Golgi apparatus"/>
    <property type="evidence" value="ECO:0007669"/>
    <property type="project" value="TreeGrafter"/>
</dbReference>
<dbReference type="GO" id="GO:0016197">
    <property type="term" value="P:endosomal transport"/>
    <property type="evidence" value="ECO:0007669"/>
    <property type="project" value="TreeGrafter"/>
</dbReference>
<dbReference type="Pfam" id="PF09758">
    <property type="entry name" value="FPL"/>
    <property type="match status" value="1"/>
</dbReference>
<dbReference type="Pfam" id="PF19439">
    <property type="entry name" value="CLEC16A_C"/>
    <property type="match status" value="1"/>
</dbReference>
<protein>
    <recommendedName>
        <fullName evidence="8">FPL domain-containing protein</fullName>
    </recommendedName>
</protein>
<sequence>HQQGNGRANWASPPSIVTAVATHRHLRRRRGRSRGAAMWSWLASSAFAPFTNNANRRLTMFKREFNLASMQHLHAQLLQFEQLPDSEMVELLRVLSEFLIYSDQNRTESVSTPSLDAATFATTTTGAGVFFDYFCEKNILGLLLQVAETQPSIRVQIQLLQTLSILVQNIATRTSLYYILSNNYVNKLLECPFAYDTEDDVRDWYVTLLKALSLRLNEDTVQFFFDTQRNAFPLYSQALKFGRCSETMVKVAVKTLTLNVFRVQDDRVRCFVLAHENMAFFHEIVDYFNEIALKIQGLLNIWEPKAAPQDNVQTSVQDKLEEAIDEYIDHCYYLQDILDINLPELCYKLGDMLFTRHIKDFLGASILPDCNPPPQRVSTRLALYLLTRFVGIFEHAPLLNAVSFLLLSPDAPEDDCKYSAVALGAGSRKRSVHHKTNATPKAAATPTVTPTHTFRAHSSAKCNSSLCYLQTRFSQGEWPVEEVERFVPSDKNAFRQSIFALMLSDDELLSSAATLLLLSLINSEAVDHSLLRELHLLPYRHRRHRQSNGHQQQHPDNKSDSNEQEDASDSSSSASESTNGADMLDSSEISMSADDETETIIDEEPADNSVEERKVQLVSPRASTESYTEWLVELALQALTKSVDRRLLNLQLCALLLLDATHDSRDNTLTLKSKHAAMLRDVHSASTYGVMQSMRGAMSDVDLFIYVLEDEYEEFQSTKFPVPLTLKTSIPFEYVVPFRSCVGVEDGTNGNGNKTSLAMRGPTNEMEACRKSMRVFLTLRRLRQLLDPEVKDDGLDRFVTYRHPHTTILNDGGVDHSPRAICVEGMVYIKCIWREQRFLQTPAKLYMVLNPEALVLIEKHPSLVDNYAYVRLFAPIHRSYSSIDGKDDLVLHFTISSATAVHGCRSYHRVGLKENHLGNLKTWHVSVLFESSEDCRQAKAHVDLCRAEVRAYKLLKIEESLLEHAQDVHGGQSPRRSRGLSLTARDESTDTTIDALDAKV</sequence>
<dbReference type="Proteomes" id="UP001146120">
    <property type="component" value="Unassembled WGS sequence"/>
</dbReference>
<dbReference type="InterPro" id="IPR039272">
    <property type="entry name" value="CLEC16A/TT9"/>
</dbReference>
<reference evidence="6" key="2">
    <citation type="journal article" date="2023" name="Microbiol Resour">
        <title>Decontamination and Annotation of the Draft Genome Sequence of the Oomycete Lagenidium giganteum ARSEF 373.</title>
        <authorList>
            <person name="Morgan W.R."/>
            <person name="Tartar A."/>
        </authorList>
    </citation>
    <scope>NUCLEOTIDE SEQUENCE</scope>
    <source>
        <strain evidence="6">ARSEF 373</strain>
    </source>
</reference>
<feature type="region of interest" description="Disordered" evidence="3">
    <location>
        <begin position="543"/>
        <end position="596"/>
    </location>
</feature>
<evidence type="ECO:0000259" key="5">
    <source>
        <dbReference type="Pfam" id="PF19439"/>
    </source>
</evidence>
<dbReference type="EMBL" id="DAKRPA010000031">
    <property type="protein sequence ID" value="DBA02460.1"/>
    <property type="molecule type" value="Genomic_DNA"/>
</dbReference>
<evidence type="ECO:0000259" key="4">
    <source>
        <dbReference type="Pfam" id="PF09758"/>
    </source>
</evidence>
<feature type="domain" description="FPL" evidence="4">
    <location>
        <begin position="130"/>
        <end position="261"/>
    </location>
</feature>
<evidence type="ECO:0000313" key="6">
    <source>
        <dbReference type="EMBL" id="DBA02460.1"/>
    </source>
</evidence>
<comment type="caution">
    <text evidence="6">The sequence shown here is derived from an EMBL/GenBank/DDBJ whole genome shotgun (WGS) entry which is preliminary data.</text>
</comment>
<dbReference type="AlphaFoldDB" id="A0AAV2Z965"/>
<dbReference type="GO" id="GO:0007034">
    <property type="term" value="P:vacuolar transport"/>
    <property type="evidence" value="ECO:0007669"/>
    <property type="project" value="TreeGrafter"/>
</dbReference>
<dbReference type="SUPFAM" id="SSF48371">
    <property type="entry name" value="ARM repeat"/>
    <property type="match status" value="1"/>
</dbReference>
<comment type="similarity">
    <text evidence="1">Belongs to the CLEC16A/gop-1 family.</text>
</comment>
<evidence type="ECO:0000313" key="7">
    <source>
        <dbReference type="Proteomes" id="UP001146120"/>
    </source>
</evidence>
<feature type="region of interest" description="Disordered" evidence="3">
    <location>
        <begin position="966"/>
        <end position="986"/>
    </location>
</feature>
<gene>
    <name evidence="6" type="ORF">N0F65_008674</name>
</gene>